<evidence type="ECO:0000256" key="1">
    <source>
        <dbReference type="SAM" id="MobiDB-lite"/>
    </source>
</evidence>
<name>A0ABP9JSL3_9ACTN</name>
<feature type="compositionally biased region" description="Basic and acidic residues" evidence="1">
    <location>
        <begin position="19"/>
        <end position="33"/>
    </location>
</feature>
<dbReference type="EMBL" id="BAABKB010000075">
    <property type="protein sequence ID" value="GAA5040248.1"/>
    <property type="molecule type" value="Genomic_DNA"/>
</dbReference>
<feature type="compositionally biased region" description="Basic and acidic residues" evidence="1">
    <location>
        <begin position="106"/>
        <end position="136"/>
    </location>
</feature>
<accession>A0ABP9JSL3</accession>
<organism evidence="2 3">
    <name type="scientific">Streptomyces siamensis</name>
    <dbReference type="NCBI Taxonomy" id="1274986"/>
    <lineage>
        <taxon>Bacteria</taxon>
        <taxon>Bacillati</taxon>
        <taxon>Actinomycetota</taxon>
        <taxon>Actinomycetes</taxon>
        <taxon>Kitasatosporales</taxon>
        <taxon>Streptomycetaceae</taxon>
        <taxon>Streptomyces</taxon>
    </lineage>
</organism>
<proteinExistence type="predicted"/>
<gene>
    <name evidence="2" type="ORF">GCM10023335_90540</name>
</gene>
<feature type="compositionally biased region" description="Basic and acidic residues" evidence="1">
    <location>
        <begin position="1"/>
        <end position="11"/>
    </location>
</feature>
<evidence type="ECO:0000313" key="2">
    <source>
        <dbReference type="EMBL" id="GAA5040248.1"/>
    </source>
</evidence>
<sequence>MRRAHTPDSARKSGLSTEDLARPREGSDARRDAPVFPGESTGSTGSAPGTPAGRSSDTPDSTRSGPPTRTPDTAATKPPGSGTDAPDSGTAPGAAEPAARTGTRTQPEEAHAPRENGDARDDDVQLLSRQDEEGFRTRWQETQSQFVDDPRDAVHSADALVADVMQELASTFADHKRELEDQWNRGEQADTEDLRLALRHYRSFFNRLLAA</sequence>
<comment type="caution">
    <text evidence="2">The sequence shown here is derived from an EMBL/GenBank/DDBJ whole genome shotgun (WGS) entry which is preliminary data.</text>
</comment>
<evidence type="ECO:0000313" key="3">
    <source>
        <dbReference type="Proteomes" id="UP001501759"/>
    </source>
</evidence>
<reference evidence="3" key="1">
    <citation type="journal article" date="2019" name="Int. J. Syst. Evol. Microbiol.">
        <title>The Global Catalogue of Microorganisms (GCM) 10K type strain sequencing project: providing services to taxonomists for standard genome sequencing and annotation.</title>
        <authorList>
            <consortium name="The Broad Institute Genomics Platform"/>
            <consortium name="The Broad Institute Genome Sequencing Center for Infectious Disease"/>
            <person name="Wu L."/>
            <person name="Ma J."/>
        </authorList>
    </citation>
    <scope>NUCLEOTIDE SEQUENCE [LARGE SCALE GENOMIC DNA]</scope>
    <source>
        <strain evidence="3">JCM 18409</strain>
    </source>
</reference>
<keyword evidence="3" id="KW-1185">Reference proteome</keyword>
<dbReference type="Proteomes" id="UP001501759">
    <property type="component" value="Unassembled WGS sequence"/>
</dbReference>
<feature type="region of interest" description="Disordered" evidence="1">
    <location>
        <begin position="1"/>
        <end position="136"/>
    </location>
</feature>
<dbReference type="RefSeq" id="WP_345658897.1">
    <property type="nucleotide sequence ID" value="NZ_BAABKB010000075.1"/>
</dbReference>
<feature type="compositionally biased region" description="Polar residues" evidence="1">
    <location>
        <begin position="40"/>
        <end position="73"/>
    </location>
</feature>
<protein>
    <submittedName>
        <fullName evidence="2">Uncharacterized protein</fullName>
    </submittedName>
</protein>